<dbReference type="GO" id="GO:0046404">
    <property type="term" value="F:ATP-dependent polydeoxyribonucleotide 5'-hydroxyl-kinase activity"/>
    <property type="evidence" value="ECO:0007669"/>
    <property type="project" value="TreeGrafter"/>
</dbReference>
<dbReference type="Pfam" id="PF13671">
    <property type="entry name" value="AAA_33"/>
    <property type="match status" value="2"/>
</dbReference>
<dbReference type="GO" id="GO:0003690">
    <property type="term" value="F:double-stranded DNA binding"/>
    <property type="evidence" value="ECO:0007669"/>
    <property type="project" value="TreeGrafter"/>
</dbReference>
<dbReference type="SUPFAM" id="SSF52540">
    <property type="entry name" value="P-loop containing nucleoside triphosphate hydrolases"/>
    <property type="match status" value="1"/>
</dbReference>
<dbReference type="Gene3D" id="3.40.50.300">
    <property type="entry name" value="P-loop containing nucleotide triphosphate hydrolases"/>
    <property type="match status" value="1"/>
</dbReference>
<dbReference type="HOGENOM" id="CLU_014938_2_0_1"/>
<dbReference type="PANTHER" id="PTHR12083:SF9">
    <property type="entry name" value="BIFUNCTIONAL POLYNUCLEOTIDE PHOSPHATASE_KINASE"/>
    <property type="match status" value="1"/>
</dbReference>
<dbReference type="Proteomes" id="UP000019473">
    <property type="component" value="Unassembled WGS sequence"/>
</dbReference>
<gene>
    <name evidence="1" type="ORF">A1O7_06289</name>
</gene>
<dbReference type="OrthoDB" id="19045at2759"/>
<protein>
    <recommendedName>
        <fullName evidence="3">Polynucleotide kinase 3'-phosphatase</fullName>
    </recommendedName>
</protein>
<dbReference type="GeneID" id="19180867"/>
<accession>W9WK85</accession>
<dbReference type="FunFam" id="3.40.50.300:FF:002548">
    <property type="entry name" value="DNA kinase/phosphatase Pnk1"/>
    <property type="match status" value="1"/>
</dbReference>
<evidence type="ECO:0008006" key="3">
    <source>
        <dbReference type="Google" id="ProtNLM"/>
    </source>
</evidence>
<dbReference type="RefSeq" id="XP_007758482.1">
    <property type="nucleotide sequence ID" value="XM_007760292.1"/>
</dbReference>
<dbReference type="STRING" id="1182544.W9WK85"/>
<dbReference type="GO" id="GO:0046403">
    <property type="term" value="F:polynucleotide 3'-phosphatase activity"/>
    <property type="evidence" value="ECO:0007669"/>
    <property type="project" value="TreeGrafter"/>
</dbReference>
<sequence>MLTDGRDLAANIGIKFQTPEEFFLNAPTEPYDHIFEPSRYLQVTQAAEGTTHDAAAPAVAAPFTKDIKQDIVVFCGSPGAGKSTFFWDVLQPLGYERVNQDILKTRDKCVKKARELLEAGASVAIDNTNANVETRSHWVKLAREFDVPIRCVRFTASTRLAEHNDAARALNTNIMNPENRSQLPSIAFRSFLQRLQEPTLDEGFQDIYKVDFEFKGTDEQKKLWSRYWVSKYST</sequence>
<keyword evidence="2" id="KW-1185">Reference proteome</keyword>
<reference evidence="1 2" key="1">
    <citation type="submission" date="2013-03" db="EMBL/GenBank/DDBJ databases">
        <title>The Genome Sequence of Cladophialophora yegresii CBS 114405.</title>
        <authorList>
            <consortium name="The Broad Institute Genomics Platform"/>
            <person name="Cuomo C."/>
            <person name="de Hoog S."/>
            <person name="Gorbushina A."/>
            <person name="Walker B."/>
            <person name="Young S.K."/>
            <person name="Zeng Q."/>
            <person name="Gargeya S."/>
            <person name="Fitzgerald M."/>
            <person name="Haas B."/>
            <person name="Abouelleil A."/>
            <person name="Allen A.W."/>
            <person name="Alvarado L."/>
            <person name="Arachchi H.M."/>
            <person name="Berlin A.M."/>
            <person name="Chapman S.B."/>
            <person name="Gainer-Dewar J."/>
            <person name="Goldberg J."/>
            <person name="Griggs A."/>
            <person name="Gujja S."/>
            <person name="Hansen M."/>
            <person name="Howarth C."/>
            <person name="Imamovic A."/>
            <person name="Ireland A."/>
            <person name="Larimer J."/>
            <person name="McCowan C."/>
            <person name="Murphy C."/>
            <person name="Pearson M."/>
            <person name="Poon T.W."/>
            <person name="Priest M."/>
            <person name="Roberts A."/>
            <person name="Saif S."/>
            <person name="Shea T."/>
            <person name="Sisk P."/>
            <person name="Sykes S."/>
            <person name="Wortman J."/>
            <person name="Nusbaum C."/>
            <person name="Birren B."/>
        </authorList>
    </citation>
    <scope>NUCLEOTIDE SEQUENCE [LARGE SCALE GENOMIC DNA]</scope>
    <source>
        <strain evidence="1 2">CBS 114405</strain>
    </source>
</reference>
<proteinExistence type="predicted"/>
<name>W9WK85_9EURO</name>
<dbReference type="InterPro" id="IPR027417">
    <property type="entry name" value="P-loop_NTPase"/>
</dbReference>
<evidence type="ECO:0000313" key="2">
    <source>
        <dbReference type="Proteomes" id="UP000019473"/>
    </source>
</evidence>
<dbReference type="PANTHER" id="PTHR12083">
    <property type="entry name" value="BIFUNCTIONAL POLYNUCLEOTIDE PHOSPHATASE/KINASE"/>
    <property type="match status" value="1"/>
</dbReference>
<dbReference type="VEuPathDB" id="FungiDB:A1O7_06289"/>
<organism evidence="1 2">
    <name type="scientific">Cladophialophora yegresii CBS 114405</name>
    <dbReference type="NCBI Taxonomy" id="1182544"/>
    <lineage>
        <taxon>Eukaryota</taxon>
        <taxon>Fungi</taxon>
        <taxon>Dikarya</taxon>
        <taxon>Ascomycota</taxon>
        <taxon>Pezizomycotina</taxon>
        <taxon>Eurotiomycetes</taxon>
        <taxon>Chaetothyriomycetidae</taxon>
        <taxon>Chaetothyriales</taxon>
        <taxon>Herpotrichiellaceae</taxon>
        <taxon>Cladophialophora</taxon>
    </lineage>
</organism>
<dbReference type="eggNOG" id="KOG2134">
    <property type="taxonomic scope" value="Eukaryota"/>
</dbReference>
<dbReference type="AlphaFoldDB" id="W9WK85"/>
<dbReference type="EMBL" id="AMGW01000004">
    <property type="protein sequence ID" value="EXJ58859.1"/>
    <property type="molecule type" value="Genomic_DNA"/>
</dbReference>
<comment type="caution">
    <text evidence="1">The sequence shown here is derived from an EMBL/GenBank/DDBJ whole genome shotgun (WGS) entry which is preliminary data.</text>
</comment>
<dbReference type="GO" id="GO:0006281">
    <property type="term" value="P:DNA repair"/>
    <property type="evidence" value="ECO:0007669"/>
    <property type="project" value="TreeGrafter"/>
</dbReference>
<evidence type="ECO:0000313" key="1">
    <source>
        <dbReference type="EMBL" id="EXJ58859.1"/>
    </source>
</evidence>